<dbReference type="SMART" id="SM00382">
    <property type="entry name" value="AAA"/>
    <property type="match status" value="1"/>
</dbReference>
<dbReference type="GO" id="GO:0005886">
    <property type="term" value="C:plasma membrane"/>
    <property type="evidence" value="ECO:0007669"/>
    <property type="project" value="TreeGrafter"/>
</dbReference>
<evidence type="ECO:0000256" key="1">
    <source>
        <dbReference type="ARBA" id="ARBA00022448"/>
    </source>
</evidence>
<comment type="caution">
    <text evidence="5">The sequence shown here is derived from an EMBL/GenBank/DDBJ whole genome shotgun (WGS) entry which is preliminary data.</text>
</comment>
<dbReference type="GO" id="GO:0016887">
    <property type="term" value="F:ATP hydrolysis activity"/>
    <property type="evidence" value="ECO:0007669"/>
    <property type="project" value="InterPro"/>
</dbReference>
<evidence type="ECO:0000313" key="5">
    <source>
        <dbReference type="EMBL" id="PUA34027.1"/>
    </source>
</evidence>
<dbReference type="InterPro" id="IPR003439">
    <property type="entry name" value="ABC_transporter-like_ATP-bd"/>
</dbReference>
<accession>A0A2R7Y9F5</accession>
<proteinExistence type="predicted"/>
<dbReference type="InterPro" id="IPR051120">
    <property type="entry name" value="ABC_AA/LPS_Transport"/>
</dbReference>
<dbReference type="GO" id="GO:0005524">
    <property type="term" value="F:ATP binding"/>
    <property type="evidence" value="ECO:0007669"/>
    <property type="project" value="UniProtKB-KW"/>
</dbReference>
<keyword evidence="1" id="KW-0813">Transport</keyword>
<name>A0A2R7Y9F5_9CREN</name>
<evidence type="ECO:0000256" key="3">
    <source>
        <dbReference type="ARBA" id="ARBA00022840"/>
    </source>
</evidence>
<evidence type="ECO:0000259" key="4">
    <source>
        <dbReference type="PROSITE" id="PS50893"/>
    </source>
</evidence>
<keyword evidence="3 5" id="KW-0067">ATP-binding</keyword>
<reference evidence="5 6" key="1">
    <citation type="journal article" date="2018" name="Syst. Appl. Microbiol.">
        <title>A new symbiotic nanoarchaeote (Candidatus Nanoclepta minutus) and its host (Zestosphaera tikiterensis gen. nov., sp. nov.) from a New Zealand hot spring.</title>
        <authorList>
            <person name="St John E."/>
            <person name="Liu Y."/>
            <person name="Podar M."/>
            <person name="Stott M.B."/>
            <person name="Meneghin J."/>
            <person name="Chen Z."/>
            <person name="Lagutin K."/>
            <person name="Mitchell K."/>
            <person name="Reysenbach A.L."/>
        </authorList>
    </citation>
    <scope>NUCLEOTIDE SEQUENCE [LARGE SCALE GENOMIC DNA]</scope>
    <source>
        <strain evidence="5">NZ3</strain>
    </source>
</reference>
<dbReference type="AlphaFoldDB" id="A0A2R7Y9F5"/>
<feature type="domain" description="ABC transporter" evidence="4">
    <location>
        <begin position="6"/>
        <end position="241"/>
    </location>
</feature>
<evidence type="ECO:0000313" key="6">
    <source>
        <dbReference type="Proteomes" id="UP000244093"/>
    </source>
</evidence>
<gene>
    <name evidence="5" type="ORF">B7O98_01040</name>
</gene>
<dbReference type="PANTHER" id="PTHR45772:SF8">
    <property type="entry name" value="HIGH-AFFINITY BRANCHED-CHAIN AMINO ACID TRANSPORT ATP-BINDING PROTEIN"/>
    <property type="match status" value="1"/>
</dbReference>
<dbReference type="EMBL" id="NBVN01000001">
    <property type="protein sequence ID" value="PUA34027.1"/>
    <property type="molecule type" value="Genomic_DNA"/>
</dbReference>
<dbReference type="Pfam" id="PF00005">
    <property type="entry name" value="ABC_tran"/>
    <property type="match status" value="1"/>
</dbReference>
<organism evidence="5 6">
    <name type="scientific">Zestosphaera tikiterensis</name>
    <dbReference type="NCBI Taxonomy" id="1973259"/>
    <lineage>
        <taxon>Archaea</taxon>
        <taxon>Thermoproteota</taxon>
        <taxon>Thermoprotei</taxon>
        <taxon>Desulfurococcales</taxon>
        <taxon>Desulfurococcaceae</taxon>
        <taxon>Zestosphaera</taxon>
    </lineage>
</organism>
<dbReference type="SUPFAM" id="SSF52540">
    <property type="entry name" value="P-loop containing nucleoside triphosphate hydrolases"/>
    <property type="match status" value="1"/>
</dbReference>
<evidence type="ECO:0000256" key="2">
    <source>
        <dbReference type="ARBA" id="ARBA00022741"/>
    </source>
</evidence>
<keyword evidence="2" id="KW-0547">Nucleotide-binding</keyword>
<dbReference type="InterPro" id="IPR003593">
    <property type="entry name" value="AAA+_ATPase"/>
</dbReference>
<dbReference type="PROSITE" id="PS50893">
    <property type="entry name" value="ABC_TRANSPORTER_2"/>
    <property type="match status" value="1"/>
</dbReference>
<sequence>MSEELLKLQEISKSFGGIRALKNVSLTISIGERLAIIGPNGAGKTTLFNVINGVYKPDTGRVFFANVDVTDLPAFKRTRMGMARAFQIPRPFPTMSVLDNVMVSALFAGKFKSVGEARERADEVLELVGLANKKHELAVNLTSPEKKLLELARALAPKPKLLLLDEIVAGIPPAEVDRIMLLVRNVSEKENIAVVALVEHVMRVLKYVERVIFLHEGRVLMDDKPEKVLSSETVKNIYLGRIYD</sequence>
<protein>
    <submittedName>
        <fullName evidence="5">ABC transporter ATP-binding protein</fullName>
    </submittedName>
</protein>
<dbReference type="Gene3D" id="3.40.50.300">
    <property type="entry name" value="P-loop containing nucleotide triphosphate hydrolases"/>
    <property type="match status" value="1"/>
</dbReference>
<dbReference type="PANTHER" id="PTHR45772">
    <property type="entry name" value="CONSERVED COMPONENT OF ABC TRANSPORTER FOR NATURAL AMINO ACIDS-RELATED"/>
    <property type="match status" value="1"/>
</dbReference>
<dbReference type="InterPro" id="IPR027417">
    <property type="entry name" value="P-loop_NTPase"/>
</dbReference>
<dbReference type="Proteomes" id="UP000244093">
    <property type="component" value="Unassembled WGS sequence"/>
</dbReference>